<keyword evidence="5 6" id="KW-0349">Heme</keyword>
<evidence type="ECO:0000313" key="10">
    <source>
        <dbReference type="Proteomes" id="UP001201812"/>
    </source>
</evidence>
<dbReference type="InterPro" id="IPR050182">
    <property type="entry name" value="Cytochrome_P450_fam2"/>
</dbReference>
<dbReference type="GO" id="GO:0016712">
    <property type="term" value="F:oxidoreductase activity, acting on paired donors, with incorporation or reduction of molecular oxygen, reduced flavin or flavoprotein as one donor, and incorporation of one atom of oxygen"/>
    <property type="evidence" value="ECO:0007669"/>
    <property type="project" value="TreeGrafter"/>
</dbReference>
<evidence type="ECO:0000256" key="3">
    <source>
        <dbReference type="ARBA" id="ARBA00023004"/>
    </source>
</evidence>
<keyword evidence="6" id="KW-0560">Oxidoreductase</keyword>
<dbReference type="Proteomes" id="UP001201812">
    <property type="component" value="Unassembled WGS sequence"/>
</dbReference>
<dbReference type="GO" id="GO:0020037">
    <property type="term" value="F:heme binding"/>
    <property type="evidence" value="ECO:0007669"/>
    <property type="project" value="InterPro"/>
</dbReference>
<comment type="cofactor">
    <cofactor evidence="5">
        <name>heme</name>
        <dbReference type="ChEBI" id="CHEBI:30413"/>
    </cofactor>
</comment>
<proteinExistence type="inferred from homology"/>
<dbReference type="Pfam" id="PF00067">
    <property type="entry name" value="p450"/>
    <property type="match status" value="1"/>
</dbReference>
<name>A0AAD4R033_9BILA</name>
<evidence type="ECO:0000313" key="9">
    <source>
        <dbReference type="EMBL" id="KAI1706805.1"/>
    </source>
</evidence>
<reference evidence="9" key="1">
    <citation type="submission" date="2022-01" db="EMBL/GenBank/DDBJ databases">
        <title>Genome Sequence Resource for Two Populations of Ditylenchus destructor, the Migratory Endoparasitic Phytonematode.</title>
        <authorList>
            <person name="Zhang H."/>
            <person name="Lin R."/>
            <person name="Xie B."/>
        </authorList>
    </citation>
    <scope>NUCLEOTIDE SEQUENCE</scope>
    <source>
        <strain evidence="9">BazhouSP</strain>
    </source>
</reference>
<gene>
    <name evidence="9" type="ORF">DdX_12799</name>
</gene>
<evidence type="ECO:0000256" key="6">
    <source>
        <dbReference type="RuleBase" id="RU000461"/>
    </source>
</evidence>
<dbReference type="AlphaFoldDB" id="A0AAD4R033"/>
<feature type="binding site" description="axial binding residue" evidence="5">
    <location>
        <position position="230"/>
    </location>
    <ligand>
        <name>heme</name>
        <dbReference type="ChEBI" id="CHEBI:30413"/>
    </ligand>
    <ligandPart>
        <name>Fe</name>
        <dbReference type="ChEBI" id="CHEBI:18248"/>
    </ligandPart>
</feature>
<feature type="region of interest" description="Disordered" evidence="7">
    <location>
        <begin position="337"/>
        <end position="386"/>
    </location>
</feature>
<evidence type="ECO:0000256" key="5">
    <source>
        <dbReference type="PIRSR" id="PIRSR602401-1"/>
    </source>
</evidence>
<dbReference type="GO" id="GO:0005737">
    <property type="term" value="C:cytoplasm"/>
    <property type="evidence" value="ECO:0007669"/>
    <property type="project" value="TreeGrafter"/>
</dbReference>
<feature type="compositionally biased region" description="Basic and acidic residues" evidence="7">
    <location>
        <begin position="419"/>
        <end position="428"/>
    </location>
</feature>
<comment type="caution">
    <text evidence="9">The sequence shown here is derived from an EMBL/GenBank/DDBJ whole genome shotgun (WGS) entry which is preliminary data.</text>
</comment>
<keyword evidence="3 5" id="KW-0408">Iron</keyword>
<dbReference type="InterPro" id="IPR017972">
    <property type="entry name" value="Cyt_P450_CS"/>
</dbReference>
<evidence type="ECO:0000256" key="1">
    <source>
        <dbReference type="ARBA" id="ARBA00010617"/>
    </source>
</evidence>
<evidence type="ECO:0000256" key="4">
    <source>
        <dbReference type="ARBA" id="ARBA00023033"/>
    </source>
</evidence>
<dbReference type="InterPro" id="IPR001128">
    <property type="entry name" value="Cyt_P450"/>
</dbReference>
<evidence type="ECO:0000256" key="7">
    <source>
        <dbReference type="SAM" id="MobiDB-lite"/>
    </source>
</evidence>
<dbReference type="Gene3D" id="1.10.630.10">
    <property type="entry name" value="Cytochrome P450"/>
    <property type="match status" value="1"/>
</dbReference>
<keyword evidence="8" id="KW-0732">Signal</keyword>
<dbReference type="PRINTS" id="PR00463">
    <property type="entry name" value="EP450I"/>
</dbReference>
<dbReference type="GO" id="GO:0006082">
    <property type="term" value="P:organic acid metabolic process"/>
    <property type="evidence" value="ECO:0007669"/>
    <property type="project" value="TreeGrafter"/>
</dbReference>
<dbReference type="SUPFAM" id="SSF48264">
    <property type="entry name" value="Cytochrome P450"/>
    <property type="match status" value="1"/>
</dbReference>
<evidence type="ECO:0000256" key="8">
    <source>
        <dbReference type="SAM" id="SignalP"/>
    </source>
</evidence>
<feature type="compositionally biased region" description="Low complexity" evidence="7">
    <location>
        <begin position="471"/>
        <end position="484"/>
    </location>
</feature>
<dbReference type="PRINTS" id="PR00385">
    <property type="entry name" value="P450"/>
</dbReference>
<keyword evidence="10" id="KW-1185">Reference proteome</keyword>
<dbReference type="InterPro" id="IPR002401">
    <property type="entry name" value="Cyt_P450_E_grp-I"/>
</dbReference>
<dbReference type="GO" id="GO:0005506">
    <property type="term" value="F:iron ion binding"/>
    <property type="evidence" value="ECO:0007669"/>
    <property type="project" value="InterPro"/>
</dbReference>
<feature type="signal peptide" evidence="8">
    <location>
        <begin position="1"/>
        <end position="20"/>
    </location>
</feature>
<comment type="similarity">
    <text evidence="1 6">Belongs to the cytochrome P450 family.</text>
</comment>
<keyword evidence="2 5" id="KW-0479">Metal-binding</keyword>
<feature type="compositionally biased region" description="Polar residues" evidence="7">
    <location>
        <begin position="341"/>
        <end position="354"/>
    </location>
</feature>
<accession>A0AAD4R033</accession>
<evidence type="ECO:0000256" key="2">
    <source>
        <dbReference type="ARBA" id="ARBA00022723"/>
    </source>
</evidence>
<keyword evidence="4 6" id="KW-0503">Monooxygenase</keyword>
<protein>
    <submittedName>
        <fullName evidence="9">Cytochrome p450 domain-containing protein</fullName>
    </submittedName>
</protein>
<feature type="region of interest" description="Disordered" evidence="7">
    <location>
        <begin position="407"/>
        <end position="428"/>
    </location>
</feature>
<dbReference type="InterPro" id="IPR036396">
    <property type="entry name" value="Cyt_P450_sf"/>
</dbReference>
<dbReference type="EMBL" id="JAKKPZ010000045">
    <property type="protein sequence ID" value="KAI1706805.1"/>
    <property type="molecule type" value="Genomic_DNA"/>
</dbReference>
<feature type="region of interest" description="Disordered" evidence="7">
    <location>
        <begin position="462"/>
        <end position="484"/>
    </location>
</feature>
<organism evidence="9 10">
    <name type="scientific">Ditylenchus destructor</name>
    <dbReference type="NCBI Taxonomy" id="166010"/>
    <lineage>
        <taxon>Eukaryota</taxon>
        <taxon>Metazoa</taxon>
        <taxon>Ecdysozoa</taxon>
        <taxon>Nematoda</taxon>
        <taxon>Chromadorea</taxon>
        <taxon>Rhabditida</taxon>
        <taxon>Tylenchina</taxon>
        <taxon>Tylenchomorpha</taxon>
        <taxon>Sphaerularioidea</taxon>
        <taxon>Anguinidae</taxon>
        <taxon>Anguininae</taxon>
        <taxon>Ditylenchus</taxon>
    </lineage>
</organism>
<sequence>MHDMFKAFLNPLLLLSLTHPKFISKIPFIGGAVLQLKHCNDELYKFFNGQIEEHRKSIDFETDSTPTDFVEAYLREAHKKDKEVCEMNHMLFKETTNTTLAWGLAYMISHPEVQEKLHQELDRVVGSTDRLVTITDRLNLHYTNAVVAEVQRIANILPQNLPRKTTREVTINGVTIGKDVIVLPQIGNVLFDEKLFPKPLEFNPSRFIDENGCFKKCDELIPFSMGKRQCLGEPLARMELFLFIANIFNSFKMTDEKQLTIKALLSYKAVNGKWGTFSYDVANHSFILSFQRGGTILVPLRDILPLKKREMVNGNTMVIEVKSGNLMKGEMIKSGIPNGYRMSQPSTSAYTTLPPQSPKKYKGPEQSLGDTNRRATVAGPPPGSFRHEAATMLNQIYRTKIKDMNGHVLPPQAGIRTMPDSERSRREREQISDVLLDEPERKAAKLNGQKYEKVTLRKPINGIVDLNDGQPKTPSPSQSSPSKFSYKCSDGEIIGFYFKLCNMDQIILD</sequence>
<dbReference type="GO" id="GO:0006805">
    <property type="term" value="P:xenobiotic metabolic process"/>
    <property type="evidence" value="ECO:0007669"/>
    <property type="project" value="TreeGrafter"/>
</dbReference>
<dbReference type="PROSITE" id="PS00086">
    <property type="entry name" value="CYTOCHROME_P450"/>
    <property type="match status" value="1"/>
</dbReference>
<feature type="chain" id="PRO_5042138459" evidence="8">
    <location>
        <begin position="21"/>
        <end position="509"/>
    </location>
</feature>
<dbReference type="PANTHER" id="PTHR24300:SF375">
    <property type="entry name" value="CYTOCHROME P450 FAMILY"/>
    <property type="match status" value="1"/>
</dbReference>
<dbReference type="PANTHER" id="PTHR24300">
    <property type="entry name" value="CYTOCHROME P450 508A4-RELATED"/>
    <property type="match status" value="1"/>
</dbReference>